<sequence length="188" mass="21054">MKKFIKVLLIIIVALGVAGTIFFNKLTAGKDYTPDVSIKNTDMLDNLKNIELKKGVVTVPVSDVNEMLKVYFQEQKNIGGIRIKALKLKSVNDKVNITVPFNYKGMDLLLTSQGDVSVKGDKIAYSMEDLKVGKISMPKDYILNRIKQSNIKNITVEGNEILMDSQIAHPLKIKSIKLDNDKFIIKVL</sequence>
<gene>
    <name evidence="1" type="ORF">FDF74_03880</name>
</gene>
<dbReference type="AlphaFoldDB" id="A0A6M0R7Y9"/>
<protein>
    <recommendedName>
        <fullName evidence="3">DUF2140 family protein</fullName>
    </recommendedName>
</protein>
<dbReference type="RefSeq" id="WP_163248607.1">
    <property type="nucleotide sequence ID" value="NZ_SXDP01000002.1"/>
</dbReference>
<dbReference type="Proteomes" id="UP000473885">
    <property type="component" value="Unassembled WGS sequence"/>
</dbReference>
<accession>A0A6M0R7Y9</accession>
<evidence type="ECO:0000313" key="2">
    <source>
        <dbReference type="Proteomes" id="UP000473885"/>
    </source>
</evidence>
<dbReference type="EMBL" id="SXDP01000002">
    <property type="protein sequence ID" value="NEZ46351.1"/>
    <property type="molecule type" value="Genomic_DNA"/>
</dbReference>
<proteinExistence type="predicted"/>
<keyword evidence="2" id="KW-1185">Reference proteome</keyword>
<comment type="caution">
    <text evidence="1">The sequence shown here is derived from an EMBL/GenBank/DDBJ whole genome shotgun (WGS) entry which is preliminary data.</text>
</comment>
<evidence type="ECO:0008006" key="3">
    <source>
        <dbReference type="Google" id="ProtNLM"/>
    </source>
</evidence>
<organism evidence="1 2">
    <name type="scientific">Clostridium niameyense</name>
    <dbReference type="NCBI Taxonomy" id="1622073"/>
    <lineage>
        <taxon>Bacteria</taxon>
        <taxon>Bacillati</taxon>
        <taxon>Bacillota</taxon>
        <taxon>Clostridia</taxon>
        <taxon>Eubacteriales</taxon>
        <taxon>Clostridiaceae</taxon>
        <taxon>Clostridium</taxon>
    </lineage>
</organism>
<evidence type="ECO:0000313" key="1">
    <source>
        <dbReference type="EMBL" id="NEZ46351.1"/>
    </source>
</evidence>
<name>A0A6M0R7Y9_9CLOT</name>
<reference evidence="1 2" key="1">
    <citation type="submission" date="2019-04" db="EMBL/GenBank/DDBJ databases">
        <title>Genome sequencing of Clostridium botulinum Groups I-IV and Clostridium butyricum.</title>
        <authorList>
            <person name="Brunt J."/>
            <person name="Van Vliet A.H.M."/>
            <person name="Stringer S.C."/>
            <person name="Carter A.T."/>
            <person name="Peck M.W."/>
        </authorList>
    </citation>
    <scope>NUCLEOTIDE SEQUENCE [LARGE SCALE GENOMIC DNA]</scope>
    <source>
        <strain evidence="1 2">IFR 18/094</strain>
    </source>
</reference>